<sequence length="167" mass="18954">CIFYFRLSQSTPSSPRLLPRRTRGITGVSAHASASGLVPRPDSVHTFESGSSDATVGEVDWKQRCLELQLELHRTKAQSTRTRDMLRDKDQSKRHSGGFDPLARLGEITSDATAGEVDWKQRCLELQLELHRTKAQSTRTRDMLRDKTAGLRYELIQAELEYLILNE</sequence>
<evidence type="ECO:0000313" key="2">
    <source>
        <dbReference type="EMBL" id="ENN78539.1"/>
    </source>
</evidence>
<gene>
    <name evidence="2" type="ORF">YQE_04994</name>
</gene>
<feature type="region of interest" description="Disordered" evidence="1">
    <location>
        <begin position="77"/>
        <end position="102"/>
    </location>
</feature>
<feature type="region of interest" description="Disordered" evidence="1">
    <location>
        <begin position="30"/>
        <end position="51"/>
    </location>
</feature>
<evidence type="ECO:0000256" key="1">
    <source>
        <dbReference type="SAM" id="MobiDB-lite"/>
    </source>
</evidence>
<dbReference type="EMBL" id="KB740873">
    <property type="protein sequence ID" value="ENN78539.1"/>
    <property type="molecule type" value="Genomic_DNA"/>
</dbReference>
<feature type="non-terminal residue" evidence="2">
    <location>
        <position position="1"/>
    </location>
</feature>
<dbReference type="OrthoDB" id="7670977at2759"/>
<accession>N6TDV3</accession>
<name>N6TDV3_DENPD</name>
<protein>
    <submittedName>
        <fullName evidence="2">Uncharacterized protein</fullName>
    </submittedName>
</protein>
<feature type="compositionally biased region" description="Basic and acidic residues" evidence="1">
    <location>
        <begin position="81"/>
        <end position="93"/>
    </location>
</feature>
<dbReference type="AlphaFoldDB" id="N6TDV3"/>
<proteinExistence type="predicted"/>
<organism evidence="2">
    <name type="scientific">Dendroctonus ponderosae</name>
    <name type="common">Mountain pine beetle</name>
    <dbReference type="NCBI Taxonomy" id="77166"/>
    <lineage>
        <taxon>Eukaryota</taxon>
        <taxon>Metazoa</taxon>
        <taxon>Ecdysozoa</taxon>
        <taxon>Arthropoda</taxon>
        <taxon>Hexapoda</taxon>
        <taxon>Insecta</taxon>
        <taxon>Pterygota</taxon>
        <taxon>Neoptera</taxon>
        <taxon>Endopterygota</taxon>
        <taxon>Coleoptera</taxon>
        <taxon>Polyphaga</taxon>
        <taxon>Cucujiformia</taxon>
        <taxon>Curculionidae</taxon>
        <taxon>Scolytinae</taxon>
        <taxon>Dendroctonus</taxon>
    </lineage>
</organism>
<reference evidence="2" key="1">
    <citation type="journal article" date="2013" name="Genome Biol.">
        <title>Draft genome of the mountain pine beetle, Dendroctonus ponderosae Hopkins, a major forest pest.</title>
        <authorList>
            <person name="Keeling C.I."/>
            <person name="Yuen M.M."/>
            <person name="Liao N.Y."/>
            <person name="Docking T.R."/>
            <person name="Chan S.K."/>
            <person name="Taylor G.A."/>
            <person name="Palmquist D.L."/>
            <person name="Jackman S.D."/>
            <person name="Nguyen A."/>
            <person name="Li M."/>
            <person name="Henderson H."/>
            <person name="Janes J.K."/>
            <person name="Zhao Y."/>
            <person name="Pandoh P."/>
            <person name="Moore R."/>
            <person name="Sperling F.A."/>
            <person name="Huber D.P."/>
            <person name="Birol I."/>
            <person name="Jones S.J."/>
            <person name="Bohlmann J."/>
        </authorList>
    </citation>
    <scope>NUCLEOTIDE SEQUENCE</scope>
</reference>
<dbReference type="HOGENOM" id="CLU_1598630_0_0_1"/>